<dbReference type="Proteomes" id="UP001320706">
    <property type="component" value="Unassembled WGS sequence"/>
</dbReference>
<gene>
    <name evidence="1" type="ORF">M8818_001215</name>
</gene>
<sequence>MALAGSALDNAAGTIPDLVYDVKAALGDTLPPNTSAEAVQEMGEAALVLLCMRDQTKESSSSPLFGPFPTPSPAKSTFTSSSSDNSYEERSSTSEIYDDVPDHFLHTMPPPTPTSASTSPTLRSNAWTPHEDAACIRIMKEVCNDGYDGTDLRFKEVAKRLKQQYGIERGANGVKNQWNRRLRAIAGYEDRGRRKRSDAMETSLLKQTRKVGRRRERIEKDARVIAVAAKQQARAHH</sequence>
<proteinExistence type="predicted"/>
<evidence type="ECO:0000313" key="2">
    <source>
        <dbReference type="Proteomes" id="UP001320706"/>
    </source>
</evidence>
<evidence type="ECO:0000313" key="1">
    <source>
        <dbReference type="EMBL" id="KAK8217459.1"/>
    </source>
</evidence>
<name>A0ACC3SKI7_9PEZI</name>
<dbReference type="EMBL" id="JAMKPW020000005">
    <property type="protein sequence ID" value="KAK8217459.1"/>
    <property type="molecule type" value="Genomic_DNA"/>
</dbReference>
<organism evidence="1 2">
    <name type="scientific">Zalaria obscura</name>
    <dbReference type="NCBI Taxonomy" id="2024903"/>
    <lineage>
        <taxon>Eukaryota</taxon>
        <taxon>Fungi</taxon>
        <taxon>Dikarya</taxon>
        <taxon>Ascomycota</taxon>
        <taxon>Pezizomycotina</taxon>
        <taxon>Dothideomycetes</taxon>
        <taxon>Dothideomycetidae</taxon>
        <taxon>Dothideales</taxon>
        <taxon>Zalariaceae</taxon>
        <taxon>Zalaria</taxon>
    </lineage>
</organism>
<accession>A0ACC3SKI7</accession>
<reference evidence="1" key="1">
    <citation type="submission" date="2024-02" db="EMBL/GenBank/DDBJ databases">
        <title>Metagenome Assembled Genome of Zalaria obscura JY119.</title>
        <authorList>
            <person name="Vighnesh L."/>
            <person name="Jagadeeshwari U."/>
            <person name="Venkata Ramana C."/>
            <person name="Sasikala C."/>
        </authorList>
    </citation>
    <scope>NUCLEOTIDE SEQUENCE</scope>
    <source>
        <strain evidence="1">JY119</strain>
    </source>
</reference>
<comment type="caution">
    <text evidence="1">The sequence shown here is derived from an EMBL/GenBank/DDBJ whole genome shotgun (WGS) entry which is preliminary data.</text>
</comment>
<keyword evidence="2" id="KW-1185">Reference proteome</keyword>
<protein>
    <submittedName>
        <fullName evidence="1">Uncharacterized protein</fullName>
    </submittedName>
</protein>